<dbReference type="Gene3D" id="3.40.190.150">
    <property type="entry name" value="Bordetella uptake gene, domain 1"/>
    <property type="match status" value="1"/>
</dbReference>
<proteinExistence type="inferred from homology"/>
<dbReference type="PANTHER" id="PTHR42928:SF5">
    <property type="entry name" value="BLR1237 PROTEIN"/>
    <property type="match status" value="1"/>
</dbReference>
<comment type="similarity">
    <text evidence="1">Belongs to the UPF0065 (bug) family.</text>
</comment>
<keyword evidence="3" id="KW-1185">Reference proteome</keyword>
<dbReference type="PIRSF" id="PIRSF017082">
    <property type="entry name" value="YflP"/>
    <property type="match status" value="1"/>
</dbReference>
<protein>
    <recommendedName>
        <fullName evidence="4">Tripartite tricarboxylate transporter substrate binding protein</fullName>
    </recommendedName>
</protein>
<sequence>MENAMQLYSRRAILAGFSALALPLPVIAADQPLKIVFPFAPGGSGDSIARLFAEQLQTRLGKVAIVENLAGAGGRIGAQAVKNAAPGEEAVLFASASQFTLQPHLFRSLGYDAERDFVPLSQVMTVDLALAVSGKLPIHSVHELIDWMKANPEQAVYGSPGAGTAPHFICGEFGRITGLNLRHTPYRGTPAALPDVLAGRVPMYMAFLSELLEQHGGGGIRIIATAAAARSSFLPQTATLKQSGIDIDAAGWFAFYAPAHSSRQFVERLGKEIIAIGSDPEMRAKIHAMGCEPTGTTSDELEHIQRAEFERWGPIVKASGFPIEG</sequence>
<gene>
    <name evidence="2" type="ORF">FXB38_05950</name>
</gene>
<dbReference type="PANTHER" id="PTHR42928">
    <property type="entry name" value="TRICARBOXYLATE-BINDING PROTEIN"/>
    <property type="match status" value="1"/>
</dbReference>
<comment type="caution">
    <text evidence="2">The sequence shown here is derived from an EMBL/GenBank/DDBJ whole genome shotgun (WGS) entry which is preliminary data.</text>
</comment>
<dbReference type="EMBL" id="VSSR01000011">
    <property type="protein sequence ID" value="TYL86797.1"/>
    <property type="molecule type" value="Genomic_DNA"/>
</dbReference>
<evidence type="ECO:0008006" key="4">
    <source>
        <dbReference type="Google" id="ProtNLM"/>
    </source>
</evidence>
<dbReference type="InterPro" id="IPR005064">
    <property type="entry name" value="BUG"/>
</dbReference>
<name>A0A5S4X1J8_9BRAD</name>
<reference evidence="2 3" key="1">
    <citation type="submission" date="2019-08" db="EMBL/GenBank/DDBJ databases">
        <title>Bradyrhizobium hipponensis sp. nov., a rhizobium isolated from a Lupinus angustifolius root nodule in Tunisia.</title>
        <authorList>
            <person name="Off K."/>
            <person name="Rejili M."/>
            <person name="Mars M."/>
            <person name="Brachmann A."/>
            <person name="Marin M."/>
        </authorList>
    </citation>
    <scope>NUCLEOTIDE SEQUENCE [LARGE SCALE GENOMIC DNA]</scope>
    <source>
        <strain evidence="2 3">CTAW11</strain>
    </source>
</reference>
<dbReference type="AlphaFoldDB" id="A0A5S4X1J8"/>
<dbReference type="SUPFAM" id="SSF53850">
    <property type="entry name" value="Periplasmic binding protein-like II"/>
    <property type="match status" value="1"/>
</dbReference>
<organism evidence="2 3">
    <name type="scientific">Bradyrhizobium cytisi</name>
    <dbReference type="NCBI Taxonomy" id="515489"/>
    <lineage>
        <taxon>Bacteria</taxon>
        <taxon>Pseudomonadati</taxon>
        <taxon>Pseudomonadota</taxon>
        <taxon>Alphaproteobacteria</taxon>
        <taxon>Hyphomicrobiales</taxon>
        <taxon>Nitrobacteraceae</taxon>
        <taxon>Bradyrhizobium</taxon>
    </lineage>
</organism>
<dbReference type="Gene3D" id="3.40.190.10">
    <property type="entry name" value="Periplasmic binding protein-like II"/>
    <property type="match status" value="1"/>
</dbReference>
<evidence type="ECO:0000256" key="1">
    <source>
        <dbReference type="ARBA" id="ARBA00006987"/>
    </source>
</evidence>
<evidence type="ECO:0000313" key="2">
    <source>
        <dbReference type="EMBL" id="TYL86797.1"/>
    </source>
</evidence>
<evidence type="ECO:0000313" key="3">
    <source>
        <dbReference type="Proteomes" id="UP000324853"/>
    </source>
</evidence>
<accession>A0A5S4X1J8</accession>
<dbReference type="Proteomes" id="UP000324853">
    <property type="component" value="Unassembled WGS sequence"/>
</dbReference>
<dbReference type="InterPro" id="IPR042100">
    <property type="entry name" value="Bug_dom1"/>
</dbReference>
<dbReference type="Pfam" id="PF03401">
    <property type="entry name" value="TctC"/>
    <property type="match status" value="1"/>
</dbReference>
<dbReference type="OrthoDB" id="8196049at2"/>